<dbReference type="EMBL" id="RZIJ01000014">
    <property type="protein sequence ID" value="RUQ68457.1"/>
    <property type="molecule type" value="Genomic_DNA"/>
</dbReference>
<accession>A0A433J684</accession>
<dbReference type="InterPro" id="IPR050712">
    <property type="entry name" value="NAD(P)H-dep_reductase"/>
</dbReference>
<evidence type="ECO:0000313" key="2">
    <source>
        <dbReference type="EMBL" id="RUQ68457.1"/>
    </source>
</evidence>
<reference evidence="2 3" key="1">
    <citation type="submission" date="2018-12" db="EMBL/GenBank/DDBJ databases">
        <authorList>
            <person name="Yang Y."/>
        </authorList>
    </citation>
    <scope>NUCLEOTIDE SEQUENCE [LARGE SCALE GENOMIC DNA]</scope>
    <source>
        <strain evidence="2 3">GSF71</strain>
    </source>
</reference>
<dbReference type="GO" id="GO:0005829">
    <property type="term" value="C:cytosol"/>
    <property type="evidence" value="ECO:0007669"/>
    <property type="project" value="TreeGrafter"/>
</dbReference>
<dbReference type="PANTHER" id="PTHR30543">
    <property type="entry name" value="CHROMATE REDUCTASE"/>
    <property type="match status" value="1"/>
</dbReference>
<dbReference type="Proteomes" id="UP000280346">
    <property type="component" value="Unassembled WGS sequence"/>
</dbReference>
<evidence type="ECO:0000259" key="1">
    <source>
        <dbReference type="Pfam" id="PF03358"/>
    </source>
</evidence>
<dbReference type="GO" id="GO:0016491">
    <property type="term" value="F:oxidoreductase activity"/>
    <property type="evidence" value="ECO:0007669"/>
    <property type="project" value="InterPro"/>
</dbReference>
<proteinExistence type="predicted"/>
<dbReference type="PANTHER" id="PTHR30543:SF21">
    <property type="entry name" value="NAD(P)H-DEPENDENT FMN REDUCTASE LOT6"/>
    <property type="match status" value="1"/>
</dbReference>
<dbReference type="RefSeq" id="WP_127000237.1">
    <property type="nucleotide sequence ID" value="NZ_CP173194.1"/>
</dbReference>
<evidence type="ECO:0000313" key="3">
    <source>
        <dbReference type="Proteomes" id="UP000280346"/>
    </source>
</evidence>
<organism evidence="2 3">
    <name type="scientific">Azospirillum doebereinerae</name>
    <dbReference type="NCBI Taxonomy" id="92933"/>
    <lineage>
        <taxon>Bacteria</taxon>
        <taxon>Pseudomonadati</taxon>
        <taxon>Pseudomonadota</taxon>
        <taxon>Alphaproteobacteria</taxon>
        <taxon>Rhodospirillales</taxon>
        <taxon>Azospirillaceae</taxon>
        <taxon>Azospirillum</taxon>
    </lineage>
</organism>
<dbReference type="InterPro" id="IPR005025">
    <property type="entry name" value="FMN_Rdtase-like_dom"/>
</dbReference>
<comment type="caution">
    <text evidence="2">The sequence shown here is derived from an EMBL/GenBank/DDBJ whole genome shotgun (WGS) entry which is preliminary data.</text>
</comment>
<keyword evidence="3" id="KW-1185">Reference proteome</keyword>
<gene>
    <name evidence="2" type="ORF">EJ913_17665</name>
</gene>
<dbReference type="Pfam" id="PF03358">
    <property type="entry name" value="FMN_red"/>
    <property type="match status" value="1"/>
</dbReference>
<dbReference type="InterPro" id="IPR029039">
    <property type="entry name" value="Flavoprotein-like_sf"/>
</dbReference>
<sequence>MSHRSSVVVFVGSLRKGSFNAAIARALPDLAPEGMTVTLLDGLGSLPHYDADLQAEGFPDTVLRLAEAVKAADGVAFVTPEYNYSVPGVLKNGIDWLSRVSPQPFAGKPVVIQSASAGVLGGVRAQYHLRQTLVFLDALPMNKPEVMVGAAGTKISGTGELTDQPTRDFIRGQLSNFAAFIDRVRV</sequence>
<dbReference type="AlphaFoldDB" id="A0A433J684"/>
<dbReference type="OrthoDB" id="9812295at2"/>
<dbReference type="GO" id="GO:0010181">
    <property type="term" value="F:FMN binding"/>
    <property type="evidence" value="ECO:0007669"/>
    <property type="project" value="TreeGrafter"/>
</dbReference>
<protein>
    <submittedName>
        <fullName evidence="2">NAD(P)H-dependent oxidoreductase</fullName>
    </submittedName>
</protein>
<feature type="domain" description="NADPH-dependent FMN reductase-like" evidence="1">
    <location>
        <begin position="7"/>
        <end position="151"/>
    </location>
</feature>
<dbReference type="Gene3D" id="3.40.50.360">
    <property type="match status" value="1"/>
</dbReference>
<dbReference type="SUPFAM" id="SSF52218">
    <property type="entry name" value="Flavoproteins"/>
    <property type="match status" value="1"/>
</dbReference>
<name>A0A433J684_9PROT</name>